<comment type="caution">
    <text evidence="1">The sequence shown here is derived from an EMBL/GenBank/DDBJ whole genome shotgun (WGS) entry which is preliminary data.</text>
</comment>
<evidence type="ECO:0000313" key="1">
    <source>
        <dbReference type="EMBL" id="TKY91677.1"/>
    </source>
</evidence>
<sequence>MSDYKYEFISEAEGELDIELTTRIEQSCPMMSIRALMVLKNIEDFGEIISTTPSRELIEDGKFDLQFNVILRTEEKTETIIKQIESISEVEKIEITSPGLETVPQTKTQVEKEEQPSEPQPGPGTKPKTKKKARKADDTQSVRVHIERLDDLMNLVGELVINKIRLMQISEMHKIPDLKDVIDRLNILTSNLQNQVMQIRMVPMDQVFNRFPKMVRDLSESMDKKIELEIVGSDIELDYTVLDEIDKPLVHLLKNCIDHGIELPEEREKYGKNPTGTIKLTAIRDKQTVNLIIEDDGKGIDPDKLRATAIEKGMLTEDAAQVLSDEEACNLIFIPGFSTGKEVTDVSGRGVGMDMVKNSITSLGGIIKIESTLYMGTKITLKLPISMAIIQALMVGLNKKIYAIPLSNVVTTLNVKKEDMKTIKGTKVTVMQGKVLPLLSLADLFEEPHNNGSNTNVVVVEKNEQHTGLIVDSLIDQHEIVIKSFDTTLKQLEGFSGATILGDGNVVLIMDIDNLLTMGGY</sequence>
<accession>A0AC61SA94</accession>
<dbReference type="EMBL" id="QYBA01000149">
    <property type="protein sequence ID" value="TKY91677.1"/>
    <property type="molecule type" value="Genomic_DNA"/>
</dbReference>
<organism evidence="1 2">
    <name type="scientific">Candidatus Methanomarinus sp</name>
    <dbReference type="NCBI Taxonomy" id="3386244"/>
    <lineage>
        <taxon>Archaea</taxon>
        <taxon>Methanobacteriati</taxon>
        <taxon>Methanobacteriota</taxon>
        <taxon>Stenosarchaea group</taxon>
        <taxon>Methanomicrobia</taxon>
        <taxon>Methanosarcinales</taxon>
        <taxon>ANME-2 cluster</taxon>
        <taxon>Candidatus Methanocomedenaceae</taxon>
        <taxon>Candidatus Methanomarinus</taxon>
    </lineage>
</organism>
<reference evidence="1" key="1">
    <citation type="submission" date="2018-09" db="EMBL/GenBank/DDBJ databases">
        <title>A genomic encyclopedia of anaerobic methanotrophic archaea.</title>
        <authorList>
            <person name="Skennerton C.T."/>
            <person name="Chadwick G.L."/>
            <person name="Laso-Perez R."/>
            <person name="Leu A.O."/>
            <person name="Speth D.R."/>
            <person name="Yu H."/>
            <person name="Morgan-Lang C."/>
            <person name="Hatzenpichler R."/>
            <person name="Goudeau D."/>
            <person name="Malmstrom R."/>
            <person name="Woyke T."/>
            <person name="Hallam S."/>
            <person name="Tyson G.W."/>
            <person name="Wegener G."/>
            <person name="Boetius A."/>
            <person name="Orphan V.J."/>
        </authorList>
    </citation>
    <scope>NUCLEOTIDE SEQUENCE</scope>
    <source>
        <strain evidence="1">CONS3730D10UFb2</strain>
    </source>
</reference>
<proteinExistence type="predicted"/>
<evidence type="ECO:0000313" key="2">
    <source>
        <dbReference type="Proteomes" id="UP000315423"/>
    </source>
</evidence>
<dbReference type="Proteomes" id="UP000315423">
    <property type="component" value="Unassembled WGS sequence"/>
</dbReference>
<protein>
    <submittedName>
        <fullName evidence="1">Chemotaxis protein CheA</fullName>
    </submittedName>
</protein>
<name>A0AC61SA94_9EURY</name>
<gene>
    <name evidence="1" type="ORF">C5S46_04570</name>
</gene>